<dbReference type="PRINTS" id="PR00455">
    <property type="entry name" value="HTHTETR"/>
</dbReference>
<dbReference type="PANTHER" id="PTHR30055:SF119">
    <property type="entry name" value="NALC"/>
    <property type="match status" value="1"/>
</dbReference>
<comment type="caution">
    <text evidence="5">The sequence shown here is derived from an EMBL/GenBank/DDBJ whole genome shotgun (WGS) entry which is preliminary data.</text>
</comment>
<feature type="compositionally biased region" description="Basic and acidic residues" evidence="3">
    <location>
        <begin position="220"/>
        <end position="229"/>
    </location>
</feature>
<dbReference type="InterPro" id="IPR001647">
    <property type="entry name" value="HTH_TetR"/>
</dbReference>
<evidence type="ECO:0000313" key="6">
    <source>
        <dbReference type="Proteomes" id="UP001371218"/>
    </source>
</evidence>
<name>A0ABU9BV12_9BURK</name>
<dbReference type="Pfam" id="PF14246">
    <property type="entry name" value="TetR_C_7"/>
    <property type="match status" value="1"/>
</dbReference>
<feature type="region of interest" description="Disordered" evidence="3">
    <location>
        <begin position="209"/>
        <end position="229"/>
    </location>
</feature>
<dbReference type="SUPFAM" id="SSF48498">
    <property type="entry name" value="Tetracyclin repressor-like, C-terminal domain"/>
    <property type="match status" value="1"/>
</dbReference>
<evidence type="ECO:0000256" key="2">
    <source>
        <dbReference type="PROSITE-ProRule" id="PRU00335"/>
    </source>
</evidence>
<dbReference type="Gene3D" id="1.10.10.60">
    <property type="entry name" value="Homeodomain-like"/>
    <property type="match status" value="1"/>
</dbReference>
<evidence type="ECO:0000259" key="4">
    <source>
        <dbReference type="PROSITE" id="PS50977"/>
    </source>
</evidence>
<sequence>MKVRTEAKREVIVQEARRLFLEMGYERATMGELSRRIGGSKATLYGYFRSKEELFVAVIEQLAETHLEDAVTELGHLGRDNLATGLTRFAFQLMRLMTEPDALAMQRVVVGESSRTDVGEMFSELGPGRVQTALTAALRAAMDRGDLQPGPADVLAMQFMGLVRAEIDLRSFMRSPAPLAASQLQVMARRAVQMFLGGYAAVGATALPEEQAPGPAAPADGHDPAPKAA</sequence>
<dbReference type="Gene3D" id="1.10.357.10">
    <property type="entry name" value="Tetracycline Repressor, domain 2"/>
    <property type="match status" value="1"/>
</dbReference>
<evidence type="ECO:0000313" key="5">
    <source>
        <dbReference type="EMBL" id="MEK8033661.1"/>
    </source>
</evidence>
<dbReference type="EMBL" id="JBBUTG010000019">
    <property type="protein sequence ID" value="MEK8033661.1"/>
    <property type="molecule type" value="Genomic_DNA"/>
</dbReference>
<evidence type="ECO:0000256" key="1">
    <source>
        <dbReference type="ARBA" id="ARBA00023125"/>
    </source>
</evidence>
<dbReference type="InterPro" id="IPR009057">
    <property type="entry name" value="Homeodomain-like_sf"/>
</dbReference>
<dbReference type="PROSITE" id="PS50977">
    <property type="entry name" value="HTH_TETR_2"/>
    <property type="match status" value="1"/>
</dbReference>
<dbReference type="InterPro" id="IPR036271">
    <property type="entry name" value="Tet_transcr_reg_TetR-rel_C_sf"/>
</dbReference>
<keyword evidence="6" id="KW-1185">Reference proteome</keyword>
<evidence type="ECO:0000256" key="3">
    <source>
        <dbReference type="SAM" id="MobiDB-lite"/>
    </source>
</evidence>
<reference evidence="5 6" key="1">
    <citation type="submission" date="2024-04" db="EMBL/GenBank/DDBJ databases">
        <title>Novel species of the genus Ideonella isolated from streams.</title>
        <authorList>
            <person name="Lu H."/>
        </authorList>
    </citation>
    <scope>NUCLEOTIDE SEQUENCE [LARGE SCALE GENOMIC DNA]</scope>
    <source>
        <strain evidence="5 6">DXS29W</strain>
    </source>
</reference>
<feature type="domain" description="HTH tetR-type" evidence="4">
    <location>
        <begin position="6"/>
        <end position="66"/>
    </location>
</feature>
<protein>
    <submittedName>
        <fullName evidence="5">TetR/AcrR family transcriptional regulator</fullName>
    </submittedName>
</protein>
<dbReference type="Proteomes" id="UP001371218">
    <property type="component" value="Unassembled WGS sequence"/>
</dbReference>
<keyword evidence="1 2" id="KW-0238">DNA-binding</keyword>
<feature type="DNA-binding region" description="H-T-H motif" evidence="2">
    <location>
        <begin position="29"/>
        <end position="48"/>
    </location>
</feature>
<dbReference type="RefSeq" id="WP_341428085.1">
    <property type="nucleotide sequence ID" value="NZ_JBBUTG010000019.1"/>
</dbReference>
<dbReference type="SUPFAM" id="SSF46689">
    <property type="entry name" value="Homeodomain-like"/>
    <property type="match status" value="1"/>
</dbReference>
<gene>
    <name evidence="5" type="ORF">AACH06_22795</name>
</gene>
<feature type="compositionally biased region" description="Low complexity" evidence="3">
    <location>
        <begin position="209"/>
        <end position="219"/>
    </location>
</feature>
<proteinExistence type="predicted"/>
<dbReference type="InterPro" id="IPR039536">
    <property type="entry name" value="TetR_C_Proteobacteria"/>
</dbReference>
<accession>A0ABU9BV12</accession>
<dbReference type="InterPro" id="IPR050109">
    <property type="entry name" value="HTH-type_TetR-like_transc_reg"/>
</dbReference>
<dbReference type="Pfam" id="PF00440">
    <property type="entry name" value="TetR_N"/>
    <property type="match status" value="1"/>
</dbReference>
<organism evidence="5 6">
    <name type="scientific">Ideonella lacteola</name>
    <dbReference type="NCBI Taxonomy" id="2984193"/>
    <lineage>
        <taxon>Bacteria</taxon>
        <taxon>Pseudomonadati</taxon>
        <taxon>Pseudomonadota</taxon>
        <taxon>Betaproteobacteria</taxon>
        <taxon>Burkholderiales</taxon>
        <taxon>Sphaerotilaceae</taxon>
        <taxon>Ideonella</taxon>
    </lineage>
</organism>
<dbReference type="PANTHER" id="PTHR30055">
    <property type="entry name" value="HTH-TYPE TRANSCRIPTIONAL REGULATOR RUTR"/>
    <property type="match status" value="1"/>
</dbReference>